<keyword evidence="4" id="KW-1133">Transmembrane helix</keyword>
<evidence type="ECO:0000313" key="8">
    <source>
        <dbReference type="EMBL" id="CAL4118729.1"/>
    </source>
</evidence>
<dbReference type="InterPro" id="IPR036259">
    <property type="entry name" value="MFS_trans_sf"/>
</dbReference>
<dbReference type="PANTHER" id="PTHR16172:SF41">
    <property type="entry name" value="MAJOR FACILITATOR SUPERFAMILY DOMAIN-CONTAINING PROTEIN 6-LIKE"/>
    <property type="match status" value="1"/>
</dbReference>
<evidence type="ECO:0000256" key="3">
    <source>
        <dbReference type="ARBA" id="ARBA00022692"/>
    </source>
</evidence>
<feature type="non-terminal residue" evidence="8">
    <location>
        <position position="1"/>
    </location>
</feature>
<dbReference type="Gene3D" id="1.20.1250.20">
    <property type="entry name" value="MFS general substrate transporter like domains"/>
    <property type="match status" value="1"/>
</dbReference>
<dbReference type="PANTHER" id="PTHR16172">
    <property type="entry name" value="MAJOR FACILITATOR SUPERFAMILY DOMAIN-CONTAINING PROTEIN 6-LIKE"/>
    <property type="match status" value="1"/>
</dbReference>
<reference evidence="8 9" key="1">
    <citation type="submission" date="2024-05" db="EMBL/GenBank/DDBJ databases">
        <authorList>
            <person name="Wallberg A."/>
        </authorList>
    </citation>
    <scope>NUCLEOTIDE SEQUENCE [LARGE SCALE GENOMIC DNA]</scope>
</reference>
<feature type="signal peptide" evidence="6">
    <location>
        <begin position="1"/>
        <end position="22"/>
    </location>
</feature>
<keyword evidence="3" id="KW-0812">Transmembrane</keyword>
<dbReference type="SUPFAM" id="SSF103473">
    <property type="entry name" value="MFS general substrate transporter"/>
    <property type="match status" value="1"/>
</dbReference>
<sequence length="162" mass="17741">VLLVSLTFLGGLTISLFPMVPSAVDHQNISNSTMSGNGTLLATDTNNNKYIDGIYYTKDRNDPIQLIPSEDHIKDRNATSKLVSTEKNTPNYALTFWTYFIAKALFGLITSPAITIYDGAVLSHMQERGVDYGKQRAWGYIANALAPPLGGYMVDCITPGNF</sequence>
<accession>A0AAV2R8V9</accession>
<evidence type="ECO:0000256" key="1">
    <source>
        <dbReference type="ARBA" id="ARBA00004141"/>
    </source>
</evidence>
<organism evidence="8 9">
    <name type="scientific">Meganyctiphanes norvegica</name>
    <name type="common">Northern krill</name>
    <name type="synonym">Thysanopoda norvegica</name>
    <dbReference type="NCBI Taxonomy" id="48144"/>
    <lineage>
        <taxon>Eukaryota</taxon>
        <taxon>Metazoa</taxon>
        <taxon>Ecdysozoa</taxon>
        <taxon>Arthropoda</taxon>
        <taxon>Crustacea</taxon>
        <taxon>Multicrustacea</taxon>
        <taxon>Malacostraca</taxon>
        <taxon>Eumalacostraca</taxon>
        <taxon>Eucarida</taxon>
        <taxon>Euphausiacea</taxon>
        <taxon>Euphausiidae</taxon>
        <taxon>Meganyctiphanes</taxon>
    </lineage>
</organism>
<keyword evidence="6" id="KW-0732">Signal</keyword>
<dbReference type="EMBL" id="CAXKWB010017383">
    <property type="protein sequence ID" value="CAL4118729.1"/>
    <property type="molecule type" value="Genomic_DNA"/>
</dbReference>
<feature type="domain" description="Major facilitator superfamily associated" evidence="7">
    <location>
        <begin position="30"/>
        <end position="157"/>
    </location>
</feature>
<protein>
    <recommendedName>
        <fullName evidence="7">Major facilitator superfamily associated domain-containing protein</fullName>
    </recommendedName>
</protein>
<feature type="chain" id="PRO_5043785829" description="Major facilitator superfamily associated domain-containing protein" evidence="6">
    <location>
        <begin position="23"/>
        <end position="162"/>
    </location>
</feature>
<comment type="similarity">
    <text evidence="2">Belongs to the major facilitator superfamily. MFSD6 family.</text>
</comment>
<dbReference type="AlphaFoldDB" id="A0AAV2R8V9"/>
<dbReference type="InterPro" id="IPR051717">
    <property type="entry name" value="MFS_MFSD6"/>
</dbReference>
<evidence type="ECO:0000256" key="5">
    <source>
        <dbReference type="ARBA" id="ARBA00023136"/>
    </source>
</evidence>
<evidence type="ECO:0000256" key="4">
    <source>
        <dbReference type="ARBA" id="ARBA00022989"/>
    </source>
</evidence>
<evidence type="ECO:0000313" key="9">
    <source>
        <dbReference type="Proteomes" id="UP001497623"/>
    </source>
</evidence>
<evidence type="ECO:0000256" key="2">
    <source>
        <dbReference type="ARBA" id="ARBA00005241"/>
    </source>
</evidence>
<dbReference type="GO" id="GO:0016020">
    <property type="term" value="C:membrane"/>
    <property type="evidence" value="ECO:0007669"/>
    <property type="project" value="UniProtKB-SubCell"/>
</dbReference>
<gene>
    <name evidence="8" type="ORF">MNOR_LOCUS21518</name>
</gene>
<evidence type="ECO:0000256" key="6">
    <source>
        <dbReference type="SAM" id="SignalP"/>
    </source>
</evidence>
<name>A0AAV2R8V9_MEGNR</name>
<proteinExistence type="inferred from homology"/>
<comment type="caution">
    <text evidence="8">The sequence shown here is derived from an EMBL/GenBank/DDBJ whole genome shotgun (WGS) entry which is preliminary data.</text>
</comment>
<comment type="subcellular location">
    <subcellularLocation>
        <location evidence="1">Membrane</location>
        <topology evidence="1">Multi-pass membrane protein</topology>
    </subcellularLocation>
</comment>
<dbReference type="Proteomes" id="UP001497623">
    <property type="component" value="Unassembled WGS sequence"/>
</dbReference>
<dbReference type="Pfam" id="PF12832">
    <property type="entry name" value="MFS_1_like"/>
    <property type="match status" value="1"/>
</dbReference>
<feature type="non-terminal residue" evidence="8">
    <location>
        <position position="162"/>
    </location>
</feature>
<keyword evidence="9" id="KW-1185">Reference proteome</keyword>
<dbReference type="InterPro" id="IPR024989">
    <property type="entry name" value="MFS_assoc_dom"/>
</dbReference>
<keyword evidence="5" id="KW-0472">Membrane</keyword>
<evidence type="ECO:0000259" key="7">
    <source>
        <dbReference type="Pfam" id="PF12832"/>
    </source>
</evidence>